<keyword evidence="3" id="KW-1185">Reference proteome</keyword>
<dbReference type="AlphaFoldDB" id="A0A8S3XK06"/>
<evidence type="ECO:0000313" key="3">
    <source>
        <dbReference type="Proteomes" id="UP000691718"/>
    </source>
</evidence>
<accession>A0A8S3XK06</accession>
<gene>
    <name evidence="2" type="ORF">PAPOLLO_LOCUS17064</name>
</gene>
<sequence length="177" mass="20319">MRYKVPMCLSNLPAMAGCQTAILVRKEEDIYFHNLSRRQLLALASVTMRRPFDEESILSEGEEPVMTETAPMKRDSHGMLRRKGRGWERGRARRRSRGRGPRIGGERDGRASLDRGEVMANEDVESDDSSPSSLEQKNRRRARGRGRGTATQYQGNYGTTQKKILKKIRHKKKECER</sequence>
<evidence type="ECO:0000256" key="1">
    <source>
        <dbReference type="SAM" id="MobiDB-lite"/>
    </source>
</evidence>
<feature type="compositionally biased region" description="Basic residues" evidence="1">
    <location>
        <begin position="163"/>
        <end position="177"/>
    </location>
</feature>
<protein>
    <submittedName>
        <fullName evidence="2">(apollo) hypothetical protein</fullName>
    </submittedName>
</protein>
<feature type="compositionally biased region" description="Polar residues" evidence="1">
    <location>
        <begin position="152"/>
        <end position="161"/>
    </location>
</feature>
<dbReference type="OrthoDB" id="10625749at2759"/>
<feature type="compositionally biased region" description="Basic and acidic residues" evidence="1">
    <location>
        <begin position="104"/>
        <end position="117"/>
    </location>
</feature>
<dbReference type="Proteomes" id="UP000691718">
    <property type="component" value="Unassembled WGS sequence"/>
</dbReference>
<feature type="compositionally biased region" description="Basic residues" evidence="1">
    <location>
        <begin position="91"/>
        <end position="100"/>
    </location>
</feature>
<reference evidence="2" key="1">
    <citation type="submission" date="2021-04" db="EMBL/GenBank/DDBJ databases">
        <authorList>
            <person name="Tunstrom K."/>
        </authorList>
    </citation>
    <scope>NUCLEOTIDE SEQUENCE</scope>
</reference>
<comment type="caution">
    <text evidence="2">The sequence shown here is derived from an EMBL/GenBank/DDBJ whole genome shotgun (WGS) entry which is preliminary data.</text>
</comment>
<dbReference type="PROSITE" id="PS51257">
    <property type="entry name" value="PROKAR_LIPOPROTEIN"/>
    <property type="match status" value="1"/>
</dbReference>
<dbReference type="EMBL" id="CAJQZP010001130">
    <property type="protein sequence ID" value="CAG5019447.1"/>
    <property type="molecule type" value="Genomic_DNA"/>
</dbReference>
<organism evidence="2 3">
    <name type="scientific">Parnassius apollo</name>
    <name type="common">Apollo butterfly</name>
    <name type="synonym">Papilio apollo</name>
    <dbReference type="NCBI Taxonomy" id="110799"/>
    <lineage>
        <taxon>Eukaryota</taxon>
        <taxon>Metazoa</taxon>
        <taxon>Ecdysozoa</taxon>
        <taxon>Arthropoda</taxon>
        <taxon>Hexapoda</taxon>
        <taxon>Insecta</taxon>
        <taxon>Pterygota</taxon>
        <taxon>Neoptera</taxon>
        <taxon>Endopterygota</taxon>
        <taxon>Lepidoptera</taxon>
        <taxon>Glossata</taxon>
        <taxon>Ditrysia</taxon>
        <taxon>Papilionoidea</taxon>
        <taxon>Papilionidae</taxon>
        <taxon>Parnassiinae</taxon>
        <taxon>Parnassini</taxon>
        <taxon>Parnassius</taxon>
        <taxon>Parnassius</taxon>
    </lineage>
</organism>
<proteinExistence type="predicted"/>
<feature type="region of interest" description="Disordered" evidence="1">
    <location>
        <begin position="71"/>
        <end position="177"/>
    </location>
</feature>
<name>A0A8S3XK06_PARAO</name>
<evidence type="ECO:0000313" key="2">
    <source>
        <dbReference type="EMBL" id="CAG5019447.1"/>
    </source>
</evidence>